<dbReference type="GO" id="GO:0005524">
    <property type="term" value="F:ATP binding"/>
    <property type="evidence" value="ECO:0007669"/>
    <property type="project" value="InterPro"/>
</dbReference>
<dbReference type="PROSITE" id="PS50297">
    <property type="entry name" value="ANK_REP_REGION"/>
    <property type="match status" value="1"/>
</dbReference>
<dbReference type="PANTHER" id="PTHR24198:SF165">
    <property type="entry name" value="ANKYRIN REPEAT-CONTAINING PROTEIN-RELATED"/>
    <property type="match status" value="1"/>
</dbReference>
<name>A0A7C8MCQ5_9PLEO</name>
<accession>A0A7C8MCQ5</accession>
<dbReference type="InterPro" id="IPR036770">
    <property type="entry name" value="Ankyrin_rpt-contain_sf"/>
</dbReference>
<dbReference type="InterPro" id="IPR002110">
    <property type="entry name" value="Ankyrin_rpt"/>
</dbReference>
<dbReference type="SMART" id="SM00220">
    <property type="entry name" value="S_TKc"/>
    <property type="match status" value="1"/>
</dbReference>
<evidence type="ECO:0000256" key="2">
    <source>
        <dbReference type="ARBA" id="ARBA00023043"/>
    </source>
</evidence>
<gene>
    <name evidence="6" type="ORF">BDV95DRAFT_305008</name>
</gene>
<evidence type="ECO:0000313" key="6">
    <source>
        <dbReference type="EMBL" id="KAF2874996.1"/>
    </source>
</evidence>
<feature type="region of interest" description="Disordered" evidence="4">
    <location>
        <begin position="1657"/>
        <end position="1681"/>
    </location>
</feature>
<dbReference type="SMART" id="SM00248">
    <property type="entry name" value="ANK"/>
    <property type="match status" value="10"/>
</dbReference>
<dbReference type="CDD" id="cd00180">
    <property type="entry name" value="PKc"/>
    <property type="match status" value="1"/>
</dbReference>
<keyword evidence="7" id="KW-1185">Reference proteome</keyword>
<protein>
    <recommendedName>
        <fullName evidence="5">Protein kinase domain-containing protein</fullName>
    </recommendedName>
</protein>
<dbReference type="Pfam" id="PF00023">
    <property type="entry name" value="Ank"/>
    <property type="match status" value="1"/>
</dbReference>
<dbReference type="PROSITE" id="PS50088">
    <property type="entry name" value="ANK_REPEAT"/>
    <property type="match status" value="2"/>
</dbReference>
<sequence>MATIEGLSFNFESLQFSRTVLSSVGGFSQPTQRGIHSLQGLLTSVRKLNLDTFEKSSFTFGANAVGEGVSYKVWRCYHRTQGAVYAVKQIKLPSADHDMHGFQRQIGCILRDLEVMAGLARHPNVLNLVGYGWDHNLGGVLPFLVTEFAPGGTLRDFLKDHKISAEEKVILCQDVARGLHALHVSGIAHGDLKLDNVLASGIPDSQVSGPESEIPDIHARRFGVVARLSDFGHSLRILYNEEAPEHLQRYGGTLIYNAPEVEQSRHSIETAINFRKCDVWSLGLLCWEVFRDGYPYYNYDQIQKRIDSARGTPRNTNSSTSSARTLTSTELEDLLGTCSEFGDLAAAETRQAMSNRLGNDLIYKLEGVYQRTLAVDPENRVADIPFIPLFSQLSATQASPEDNSSQSSSWTFDIFRAARFLPHYVKQQVLSDCMELGAEPGTSDVAARAAFQAAMAYLVGFGTRRDKSEGEQWFKTSVAKGLLVAGSFQPLFDEKTAMLHTFLGCVRHGFRKVLKSEDDAAHLSPWTFSEEFYKRFDLSEGGITRIRDEKGDSALMYACKLGDSQAAQHLLDLSGKSPDLEGNDASGTNYLHWLFMFPDKDIPHIASCLIKNAQVPILVVSGESDGLIPLVDSSSRAQVDHVVTNPQRLDPQLPIRLQGTPLAFATATNCMAAVKELLHHHADPLCGIVPWRSNILNESAIHVATKLHVADILDLFLHDIAGARFNFHEIDYTPLLLAFVLSLPTAYPLERILIHGDNYKTAARETILVLMNHLHLHEIPISLWSFLRPAIEYADLDLAETISDIVSFKDIPLVLSDSELGELIVCCTIGACSAVFDEARSLELLKFALRLGSKIDGDPATELRPINIAIDYHSTLVLEWLIEQGADVNIRDSHGRTPVHVLFESDFSSSFGLSQLVDAGANCVARTNEGLTPLDIAMQKGKCEDIVALLTSRCRDFIFQSTNYQSIFLDAIKLRNSEIASKILELAYADGQLESIDLSLALCHAVYFGYLELTDYLLSLGADPHADVVMEGEAGKPSWVAASIHHSGAIKLFLDHGKLDVTEFSEGHTMLTAIVSYASNEPHDRSAAESFDLLLEAGSDVNTASPYGVYPLQVAIECIPPIGKAYALMERLWFVKRLLKAGADPNLPLALHHFPKETYTVVTEDGQEFWYPPLPYQNMTPLQYAIIKGDHQLVQLLLDNGATTTATVNDGRSALQFCAAPAHYQLLDPSTDTRSFGIIAQALLARDVDVLYEGAQGKVALDLAVESNNAEVVRAILIFLRDTQGYSRTAYATRFRSWLLLMWGIAEFCTIPTNFLRWLCLIKLTDILQLAMDQYEFMKILKPIHEPLARRVENSVNKRIYQGFVSETLSMLIQLDSAWDDAIKWGHWGCVCAFIESDLYGQTSELDLQAALQTLRYAVETENAAVLTKFMGTSPSSQSLAASPPDAALQEFWKTCQVALSAFSPANLQRLHGIVDAGGFFPVKAIENLETQGFVEAQTEGGMAQVITNGGFGEIPFQPPDDEATHTQDGVYSAEYSGPDYAAYPRSTYTQQPYLDQPSGTTQMSNYIVPSYTSQYTSDETPLPYVAPAAYNSTIYPPNLSANTAYYAPYYDAVETHKFRHNKPPDPSLFPAEGTRLALDTAMSTWEAKVKELDSRFDNAPPVHRTALPEDSHVPPSYGDREDFRVANAQQFPSLNLSTSDLRHRRSHVQ</sequence>
<dbReference type="PROSITE" id="PS50011">
    <property type="entry name" value="PROTEIN_KINASE_DOM"/>
    <property type="match status" value="1"/>
</dbReference>
<proteinExistence type="predicted"/>
<dbReference type="Proteomes" id="UP000481861">
    <property type="component" value="Unassembled WGS sequence"/>
</dbReference>
<feature type="repeat" description="ANK" evidence="3">
    <location>
        <begin position="1177"/>
        <end position="1209"/>
    </location>
</feature>
<dbReference type="InterPro" id="IPR011009">
    <property type="entry name" value="Kinase-like_dom_sf"/>
</dbReference>
<reference evidence="6 7" key="1">
    <citation type="submission" date="2020-01" db="EMBL/GenBank/DDBJ databases">
        <authorList>
            <consortium name="DOE Joint Genome Institute"/>
            <person name="Haridas S."/>
            <person name="Albert R."/>
            <person name="Binder M."/>
            <person name="Bloem J."/>
            <person name="Labutti K."/>
            <person name="Salamov A."/>
            <person name="Andreopoulos B."/>
            <person name="Baker S.E."/>
            <person name="Barry K."/>
            <person name="Bills G."/>
            <person name="Bluhm B.H."/>
            <person name="Cannon C."/>
            <person name="Castanera R."/>
            <person name="Culley D.E."/>
            <person name="Daum C."/>
            <person name="Ezra D."/>
            <person name="Gonzalez J.B."/>
            <person name="Henrissat B."/>
            <person name="Kuo A."/>
            <person name="Liang C."/>
            <person name="Lipzen A."/>
            <person name="Lutzoni F."/>
            <person name="Magnuson J."/>
            <person name="Mondo S."/>
            <person name="Nolan M."/>
            <person name="Ohm R."/>
            <person name="Pangilinan J."/>
            <person name="Park H.-J.H."/>
            <person name="Ramirez L."/>
            <person name="Alfaro M."/>
            <person name="Sun H."/>
            <person name="Tritt A."/>
            <person name="Yoshinaga Y."/>
            <person name="Zwiers L.-H.L."/>
            <person name="Turgeon B.G."/>
            <person name="Goodwin S.B."/>
            <person name="Spatafora J.W."/>
            <person name="Crous P.W."/>
            <person name="Grigoriev I.V."/>
        </authorList>
    </citation>
    <scope>NUCLEOTIDE SEQUENCE [LARGE SCALE GENOMIC DNA]</scope>
    <source>
        <strain evidence="6 7">CBS 611.86</strain>
    </source>
</reference>
<keyword evidence="2 3" id="KW-0040">ANK repeat</keyword>
<evidence type="ECO:0000313" key="7">
    <source>
        <dbReference type="Proteomes" id="UP000481861"/>
    </source>
</evidence>
<evidence type="ECO:0000256" key="3">
    <source>
        <dbReference type="PROSITE-ProRule" id="PRU00023"/>
    </source>
</evidence>
<organism evidence="6 7">
    <name type="scientific">Massariosphaeria phaeospora</name>
    <dbReference type="NCBI Taxonomy" id="100035"/>
    <lineage>
        <taxon>Eukaryota</taxon>
        <taxon>Fungi</taxon>
        <taxon>Dikarya</taxon>
        <taxon>Ascomycota</taxon>
        <taxon>Pezizomycotina</taxon>
        <taxon>Dothideomycetes</taxon>
        <taxon>Pleosporomycetidae</taxon>
        <taxon>Pleosporales</taxon>
        <taxon>Pleosporales incertae sedis</taxon>
        <taxon>Massariosphaeria</taxon>
    </lineage>
</organism>
<dbReference type="PANTHER" id="PTHR24198">
    <property type="entry name" value="ANKYRIN REPEAT AND PROTEIN KINASE DOMAIN-CONTAINING PROTEIN"/>
    <property type="match status" value="1"/>
</dbReference>
<dbReference type="Pfam" id="PF00069">
    <property type="entry name" value="Pkinase"/>
    <property type="match status" value="1"/>
</dbReference>
<comment type="caution">
    <text evidence="6">The sequence shown here is derived from an EMBL/GenBank/DDBJ whole genome shotgun (WGS) entry which is preliminary data.</text>
</comment>
<feature type="domain" description="Protein kinase" evidence="5">
    <location>
        <begin position="59"/>
        <end position="390"/>
    </location>
</feature>
<evidence type="ECO:0000259" key="5">
    <source>
        <dbReference type="PROSITE" id="PS50011"/>
    </source>
</evidence>
<dbReference type="Gene3D" id="1.10.510.10">
    <property type="entry name" value="Transferase(Phosphotransferase) domain 1"/>
    <property type="match status" value="1"/>
</dbReference>
<dbReference type="Gene3D" id="1.25.40.20">
    <property type="entry name" value="Ankyrin repeat-containing domain"/>
    <property type="match status" value="4"/>
</dbReference>
<dbReference type="EMBL" id="JAADJZ010000005">
    <property type="protein sequence ID" value="KAF2874996.1"/>
    <property type="molecule type" value="Genomic_DNA"/>
</dbReference>
<evidence type="ECO:0000256" key="4">
    <source>
        <dbReference type="SAM" id="MobiDB-lite"/>
    </source>
</evidence>
<dbReference type="OrthoDB" id="626167at2759"/>
<dbReference type="GO" id="GO:0004672">
    <property type="term" value="F:protein kinase activity"/>
    <property type="evidence" value="ECO:0007669"/>
    <property type="project" value="InterPro"/>
</dbReference>
<dbReference type="InterPro" id="IPR000719">
    <property type="entry name" value="Prot_kinase_dom"/>
</dbReference>
<dbReference type="GO" id="GO:0005737">
    <property type="term" value="C:cytoplasm"/>
    <property type="evidence" value="ECO:0007669"/>
    <property type="project" value="TreeGrafter"/>
</dbReference>
<feature type="repeat" description="ANK" evidence="3">
    <location>
        <begin position="861"/>
        <end position="893"/>
    </location>
</feature>
<evidence type="ECO:0000256" key="1">
    <source>
        <dbReference type="ARBA" id="ARBA00022737"/>
    </source>
</evidence>
<feature type="compositionally biased region" description="Basic and acidic residues" evidence="4">
    <location>
        <begin position="1667"/>
        <end position="1681"/>
    </location>
</feature>
<dbReference type="Pfam" id="PF12796">
    <property type="entry name" value="Ank_2"/>
    <property type="match status" value="1"/>
</dbReference>
<dbReference type="SUPFAM" id="SSF56112">
    <property type="entry name" value="Protein kinase-like (PK-like)"/>
    <property type="match status" value="1"/>
</dbReference>
<keyword evidence="1" id="KW-0677">Repeat</keyword>
<dbReference type="SUPFAM" id="SSF48403">
    <property type="entry name" value="Ankyrin repeat"/>
    <property type="match status" value="2"/>
</dbReference>